<protein>
    <recommendedName>
        <fullName evidence="1">HepT-like domain-containing protein</fullName>
    </recommendedName>
</protein>
<evidence type="ECO:0000259" key="1">
    <source>
        <dbReference type="Pfam" id="PF20797"/>
    </source>
</evidence>
<proteinExistence type="predicted"/>
<dbReference type="InterPro" id="IPR048769">
    <property type="entry name" value="HepT-like_dom"/>
</dbReference>
<evidence type="ECO:0000313" key="3">
    <source>
        <dbReference type="Proteomes" id="UP000663720"/>
    </source>
</evidence>
<accession>A0A975BAP3</accession>
<gene>
    <name evidence="2" type="ORF">dnl_44960</name>
</gene>
<name>A0A975BAP3_9BACT</name>
<organism evidence="2 3">
    <name type="scientific">Desulfonema limicola</name>
    <dbReference type="NCBI Taxonomy" id="45656"/>
    <lineage>
        <taxon>Bacteria</taxon>
        <taxon>Pseudomonadati</taxon>
        <taxon>Thermodesulfobacteriota</taxon>
        <taxon>Desulfobacteria</taxon>
        <taxon>Desulfobacterales</taxon>
        <taxon>Desulfococcaceae</taxon>
        <taxon>Desulfonema</taxon>
    </lineage>
</organism>
<reference evidence="2" key="1">
    <citation type="journal article" date="2021" name="Microb. Physiol.">
        <title>Proteogenomic Insights into the Physiology of Marine, Sulfate-Reducing, Filamentous Desulfonema limicola and Desulfonema magnum.</title>
        <authorList>
            <person name="Schnaars V."/>
            <person name="Wohlbrand L."/>
            <person name="Scheve S."/>
            <person name="Hinrichs C."/>
            <person name="Reinhardt R."/>
            <person name="Rabus R."/>
        </authorList>
    </citation>
    <scope>NUCLEOTIDE SEQUENCE</scope>
    <source>
        <strain evidence="2">5ac10</strain>
    </source>
</reference>
<keyword evidence="3" id="KW-1185">Reference proteome</keyword>
<dbReference type="AlphaFoldDB" id="A0A975BAP3"/>
<evidence type="ECO:0000313" key="2">
    <source>
        <dbReference type="EMBL" id="QTA82129.1"/>
    </source>
</evidence>
<dbReference type="Pfam" id="PF20797">
    <property type="entry name" value="HepT-like_2"/>
    <property type="match status" value="1"/>
</dbReference>
<feature type="domain" description="HepT-like" evidence="1">
    <location>
        <begin position="48"/>
        <end position="154"/>
    </location>
</feature>
<dbReference type="KEGG" id="dli:dnl_44960"/>
<dbReference type="Proteomes" id="UP000663720">
    <property type="component" value="Chromosome"/>
</dbReference>
<dbReference type="RefSeq" id="WP_207688090.1">
    <property type="nucleotide sequence ID" value="NZ_CP061799.1"/>
</dbReference>
<sequence>MNLEADLRTLSAEINKSISVLVRLEGYILDFQEKKLDNSPGLDEAMIITQSLTNYYTCLETIFLRISKFFENNLDKEKWHRSLLEKMTLEIEDVRPKIISEPVYQGLLELLKFRHFSRYYFELDYDWDKLMFLLKKFNDIHEQIKTDLSEFDKFLSKLIP</sequence>
<dbReference type="EMBL" id="CP061799">
    <property type="protein sequence ID" value="QTA82129.1"/>
    <property type="molecule type" value="Genomic_DNA"/>
</dbReference>